<dbReference type="OrthoDB" id="1917565at2759"/>
<dbReference type="AlphaFoldDB" id="A0A7J9LZ88"/>
<keyword evidence="6" id="KW-0804">Transcription</keyword>
<dbReference type="GO" id="GO:0009873">
    <property type="term" value="P:ethylene-activated signaling pathway"/>
    <property type="evidence" value="ECO:0007669"/>
    <property type="project" value="UniProtKB-KW"/>
</dbReference>
<evidence type="ECO:0000256" key="1">
    <source>
        <dbReference type="ARBA" id="ARBA00004123"/>
    </source>
</evidence>
<dbReference type="PANTHER" id="PTHR31194">
    <property type="entry name" value="SHN SHINE , DNA BINDING / TRANSCRIPTION FACTOR"/>
    <property type="match status" value="1"/>
</dbReference>
<accession>A0A7J9LZ88</accession>
<dbReference type="SUPFAM" id="SSF54171">
    <property type="entry name" value="DNA-binding domain"/>
    <property type="match status" value="1"/>
</dbReference>
<dbReference type="Gene3D" id="3.30.730.10">
    <property type="entry name" value="AP2/ERF domain"/>
    <property type="match status" value="1"/>
</dbReference>
<dbReference type="PANTHER" id="PTHR31194:SF189">
    <property type="entry name" value="AP2_ERF DOMAIN-CONTAINING PROTEIN"/>
    <property type="match status" value="1"/>
</dbReference>
<dbReference type="InterPro" id="IPR036955">
    <property type="entry name" value="AP2/ERF_dom_sf"/>
</dbReference>
<comment type="similarity">
    <text evidence="8">Belongs to the AP2/ERF transcription factor family. ERF subfamily.</text>
</comment>
<evidence type="ECO:0000256" key="6">
    <source>
        <dbReference type="ARBA" id="ARBA00023163"/>
    </source>
</evidence>
<dbReference type="InterPro" id="IPR036397">
    <property type="entry name" value="RNaseH_sf"/>
</dbReference>
<evidence type="ECO:0000256" key="4">
    <source>
        <dbReference type="ARBA" id="ARBA00023125"/>
    </source>
</evidence>
<keyword evidence="7" id="KW-0539">Nucleus</keyword>
<dbReference type="EMBL" id="JABFAF010000008">
    <property type="protein sequence ID" value="MBA0864104.1"/>
    <property type="molecule type" value="Genomic_DNA"/>
</dbReference>
<dbReference type="Proteomes" id="UP000593576">
    <property type="component" value="Unassembled WGS sequence"/>
</dbReference>
<organism evidence="10 11">
    <name type="scientific">Gossypium schwendimanii</name>
    <name type="common">Cotton</name>
    <dbReference type="NCBI Taxonomy" id="34291"/>
    <lineage>
        <taxon>Eukaryota</taxon>
        <taxon>Viridiplantae</taxon>
        <taxon>Streptophyta</taxon>
        <taxon>Embryophyta</taxon>
        <taxon>Tracheophyta</taxon>
        <taxon>Spermatophyta</taxon>
        <taxon>Magnoliopsida</taxon>
        <taxon>eudicotyledons</taxon>
        <taxon>Gunneridae</taxon>
        <taxon>Pentapetalae</taxon>
        <taxon>rosids</taxon>
        <taxon>malvids</taxon>
        <taxon>Malvales</taxon>
        <taxon>Malvaceae</taxon>
        <taxon>Malvoideae</taxon>
        <taxon>Gossypium</taxon>
    </lineage>
</organism>
<evidence type="ECO:0000256" key="7">
    <source>
        <dbReference type="ARBA" id="ARBA00023242"/>
    </source>
</evidence>
<dbReference type="GO" id="GO:0004523">
    <property type="term" value="F:RNA-DNA hybrid ribonuclease activity"/>
    <property type="evidence" value="ECO:0007669"/>
    <property type="project" value="InterPro"/>
</dbReference>
<keyword evidence="11" id="KW-1185">Reference proteome</keyword>
<dbReference type="Pfam" id="PF13456">
    <property type="entry name" value="RVT_3"/>
    <property type="match status" value="1"/>
</dbReference>
<evidence type="ECO:0000313" key="10">
    <source>
        <dbReference type="EMBL" id="MBA0864104.1"/>
    </source>
</evidence>
<dbReference type="InterPro" id="IPR016177">
    <property type="entry name" value="DNA-bd_dom_sf"/>
</dbReference>
<dbReference type="InterPro" id="IPR044730">
    <property type="entry name" value="RNase_H-like_dom_plant"/>
</dbReference>
<dbReference type="CDD" id="cd00018">
    <property type="entry name" value="AP2"/>
    <property type="match status" value="1"/>
</dbReference>
<evidence type="ECO:0000256" key="8">
    <source>
        <dbReference type="ARBA" id="ARBA00024343"/>
    </source>
</evidence>
<dbReference type="PRINTS" id="PR00367">
    <property type="entry name" value="ETHRSPELEMNT"/>
</dbReference>
<evidence type="ECO:0000256" key="2">
    <source>
        <dbReference type="ARBA" id="ARBA00022745"/>
    </source>
</evidence>
<evidence type="ECO:0000256" key="5">
    <source>
        <dbReference type="ARBA" id="ARBA00023159"/>
    </source>
</evidence>
<name>A0A7J9LZ88_GOSSC</name>
<dbReference type="PROSITE" id="PS51032">
    <property type="entry name" value="AP2_ERF"/>
    <property type="match status" value="1"/>
</dbReference>
<dbReference type="SMART" id="SM00380">
    <property type="entry name" value="AP2"/>
    <property type="match status" value="1"/>
</dbReference>
<dbReference type="InterPro" id="IPR050913">
    <property type="entry name" value="AP2/ERF_ERF"/>
</dbReference>
<evidence type="ECO:0000259" key="9">
    <source>
        <dbReference type="PROSITE" id="PS51032"/>
    </source>
</evidence>
<dbReference type="Gene3D" id="3.30.420.10">
    <property type="entry name" value="Ribonuclease H-like superfamily/Ribonuclease H"/>
    <property type="match status" value="1"/>
</dbReference>
<feature type="domain" description="AP2/ERF" evidence="9">
    <location>
        <begin position="72"/>
        <end position="129"/>
    </location>
</feature>
<dbReference type="InterPro" id="IPR001471">
    <property type="entry name" value="AP2/ERF_dom"/>
</dbReference>
<dbReference type="GO" id="GO:0005634">
    <property type="term" value="C:nucleus"/>
    <property type="evidence" value="ECO:0007669"/>
    <property type="project" value="UniProtKB-SubCell"/>
</dbReference>
<comment type="subcellular location">
    <subcellularLocation>
        <location evidence="1">Nucleus</location>
    </subcellularLocation>
</comment>
<evidence type="ECO:0000313" key="11">
    <source>
        <dbReference type="Proteomes" id="UP000593576"/>
    </source>
</evidence>
<dbReference type="GO" id="GO:0003677">
    <property type="term" value="F:DNA binding"/>
    <property type="evidence" value="ECO:0007669"/>
    <property type="project" value="UniProtKB-KW"/>
</dbReference>
<gene>
    <name evidence="10" type="ORF">Goshw_029993</name>
</gene>
<dbReference type="CDD" id="cd06222">
    <property type="entry name" value="RNase_H_like"/>
    <property type="match status" value="1"/>
</dbReference>
<keyword evidence="2" id="KW-0936">Ethylene signaling pathway</keyword>
<keyword evidence="3" id="KW-0805">Transcription regulation</keyword>
<proteinExistence type="inferred from homology"/>
<comment type="caution">
    <text evidence="10">The sequence shown here is derived from an EMBL/GenBank/DDBJ whole genome shotgun (WGS) entry which is preliminary data.</text>
</comment>
<dbReference type="GO" id="GO:0003700">
    <property type="term" value="F:DNA-binding transcription factor activity"/>
    <property type="evidence" value="ECO:0007669"/>
    <property type="project" value="InterPro"/>
</dbReference>
<evidence type="ECO:0000256" key="3">
    <source>
        <dbReference type="ARBA" id="ARBA00023015"/>
    </source>
</evidence>
<sequence length="372" mass="42863">MPAFEPKNQCLNSENSNISKKFRIKYTDPNATDSSSEEEEENQIVGIKRIVKEISWSTVVLDDDFTRSSSMTAKGVRKRPWGKFAAEIRDPFTKKRLWLGTFDTEKEAAVVYNKKKREFQIMAAAAEDELYCRRSPSSVLDVCVGKVEDETDMKRHVVKKVVKESKIIEPCKRTIEEDEVCVNAVWDDVGSVMELSWEPPPPLWDEELLGPCCLQDTVDYGLTLPENLPEIEIDFVQDMAWVDEFFNVESECIVFEVELWGILDGLLVLLSKDFRRATIQLDNLEVIRVLQDNEMVDSGITILRRNQRIMRAEGQWLIRYIPRENNLVADCFAKLSLVWRSSLQIFDDASNEVLKFLQRGKASGAFVQFNHM</sequence>
<keyword evidence="4" id="KW-0238">DNA-binding</keyword>
<reference evidence="10 11" key="1">
    <citation type="journal article" date="2019" name="Genome Biol. Evol.">
        <title>Insights into the evolution of the New World diploid cottons (Gossypium, subgenus Houzingenia) based on genome sequencing.</title>
        <authorList>
            <person name="Grover C.E."/>
            <person name="Arick M.A. 2nd"/>
            <person name="Thrash A."/>
            <person name="Conover J.L."/>
            <person name="Sanders W.S."/>
            <person name="Peterson D.G."/>
            <person name="Frelichowski J.E."/>
            <person name="Scheffler J.A."/>
            <person name="Scheffler B.E."/>
            <person name="Wendel J.F."/>
        </authorList>
    </citation>
    <scope>NUCLEOTIDE SEQUENCE [LARGE SCALE GENOMIC DNA]</scope>
    <source>
        <strain evidence="10">1</strain>
        <tissue evidence="10">Leaf</tissue>
    </source>
</reference>
<protein>
    <recommendedName>
        <fullName evidence="9">AP2/ERF domain-containing protein</fullName>
    </recommendedName>
</protein>
<keyword evidence="5" id="KW-0010">Activator</keyword>
<dbReference type="InterPro" id="IPR002156">
    <property type="entry name" value="RNaseH_domain"/>
</dbReference>